<evidence type="ECO:0000313" key="5">
    <source>
        <dbReference type="Proteomes" id="UP000309561"/>
    </source>
</evidence>
<dbReference type="Proteomes" id="UP000309561">
    <property type="component" value="Unassembled WGS sequence"/>
</dbReference>
<comment type="similarity">
    <text evidence="1">Belongs to the phosphate/phosphite/phosphonate binding protein family.</text>
</comment>
<dbReference type="Pfam" id="PF12974">
    <property type="entry name" value="Phosphonate-bd"/>
    <property type="match status" value="1"/>
</dbReference>
<dbReference type="SUPFAM" id="SSF53850">
    <property type="entry name" value="Periplasmic binding protein-like II"/>
    <property type="match status" value="1"/>
</dbReference>
<dbReference type="GO" id="GO:0055085">
    <property type="term" value="P:transmembrane transport"/>
    <property type="evidence" value="ECO:0007669"/>
    <property type="project" value="InterPro"/>
</dbReference>
<keyword evidence="2 3" id="KW-0732">Signal</keyword>
<evidence type="ECO:0000256" key="3">
    <source>
        <dbReference type="SAM" id="SignalP"/>
    </source>
</evidence>
<dbReference type="PANTHER" id="PTHR35841:SF1">
    <property type="entry name" value="PHOSPHONATES-BINDING PERIPLASMIC PROTEIN"/>
    <property type="match status" value="1"/>
</dbReference>
<feature type="signal peptide" evidence="3">
    <location>
        <begin position="1"/>
        <end position="21"/>
    </location>
</feature>
<dbReference type="Gene3D" id="3.40.190.10">
    <property type="entry name" value="Periplasmic binding protein-like II"/>
    <property type="match status" value="2"/>
</dbReference>
<name>A0A4U2Z698_9BACT</name>
<evidence type="ECO:0000256" key="2">
    <source>
        <dbReference type="ARBA" id="ARBA00022729"/>
    </source>
</evidence>
<dbReference type="CDD" id="cd01071">
    <property type="entry name" value="PBP2_PhnD_like"/>
    <property type="match status" value="1"/>
</dbReference>
<gene>
    <name evidence="4" type="primary">phnD</name>
    <name evidence="4" type="ORF">FCU45_07670</name>
</gene>
<keyword evidence="5" id="KW-1185">Reference proteome</keyword>
<dbReference type="GO" id="GO:0043190">
    <property type="term" value="C:ATP-binding cassette (ABC) transporter complex"/>
    <property type="evidence" value="ECO:0007669"/>
    <property type="project" value="InterPro"/>
</dbReference>
<protein>
    <submittedName>
        <fullName evidence="4">Phosphate/phosphite/phosphonate ABC transporter substrate-binding protein</fullName>
    </submittedName>
</protein>
<feature type="chain" id="PRO_5020963366" evidence="3">
    <location>
        <begin position="22"/>
        <end position="298"/>
    </location>
</feature>
<evidence type="ECO:0000256" key="1">
    <source>
        <dbReference type="ARBA" id="ARBA00007162"/>
    </source>
</evidence>
<evidence type="ECO:0000313" key="4">
    <source>
        <dbReference type="EMBL" id="TKI69385.1"/>
    </source>
</evidence>
<dbReference type="RefSeq" id="WP_137013958.1">
    <property type="nucleotide sequence ID" value="NZ_SZPX01000005.1"/>
</dbReference>
<reference evidence="4 5" key="1">
    <citation type="submission" date="2019-04" db="EMBL/GenBank/DDBJ databases">
        <title>Sulfurimonas crateris sp. nov. a facultative anaerobic sulfur-oxidizing chemolithautotrophic bacterium isolated from a terrestrial mud vulcano.</title>
        <authorList>
            <person name="Ratnikova N.M."/>
            <person name="Slobodkin A.I."/>
            <person name="Merkel A.Y."/>
            <person name="Novikov A."/>
            <person name="Bonch-Osmolovskaya E.A."/>
            <person name="Slobodkina G.B."/>
        </authorList>
    </citation>
    <scope>NUCLEOTIDE SEQUENCE [LARGE SCALE GENOMIC DNA]</scope>
    <source>
        <strain evidence="4 5">SN118</strain>
    </source>
</reference>
<sequence>MKKIVITTLIGLSVLSSAAVAKECLTLGLIPAEDPKAMLEQYKPMAQWLEKETGQCIELKASTDYTGVIEAMRAKKVDIAWFGPFSYAMAAQRAGAEAFAVGMDSKGTTTYKAYLVATPEVAKALDITTPLVGLDGMKQLNAKLTPHNGKYLMAFTDVASTSGYAAPRYFMHKAGIDPKKTFKKVSFTGTHDAAELVIKNKIMDIVADNDISYPKMLESGKISKETNIVIWESSPLPGSPLAYRGSLDSDIKEKIKNAIVKVPKNIVTGYGKITGYKIVDDKEFDIIKDMKKVIDEVK</sequence>
<accession>A0A4U2Z698</accession>
<dbReference type="InterPro" id="IPR005770">
    <property type="entry name" value="PhnD"/>
</dbReference>
<dbReference type="OrthoDB" id="527737at2"/>
<proteinExistence type="inferred from homology"/>
<comment type="caution">
    <text evidence="4">The sequence shown here is derived from an EMBL/GenBank/DDBJ whole genome shotgun (WGS) entry which is preliminary data.</text>
</comment>
<dbReference type="NCBIfam" id="TIGR01098">
    <property type="entry name" value="3A0109s03R"/>
    <property type="match status" value="1"/>
</dbReference>
<dbReference type="PANTHER" id="PTHR35841">
    <property type="entry name" value="PHOSPHONATES-BINDING PERIPLASMIC PROTEIN"/>
    <property type="match status" value="1"/>
</dbReference>
<dbReference type="AlphaFoldDB" id="A0A4U2Z698"/>
<organism evidence="4 5">
    <name type="scientific">Sulfurimonas crateris</name>
    <dbReference type="NCBI Taxonomy" id="2574727"/>
    <lineage>
        <taxon>Bacteria</taxon>
        <taxon>Pseudomonadati</taxon>
        <taxon>Campylobacterota</taxon>
        <taxon>Epsilonproteobacteria</taxon>
        <taxon>Campylobacterales</taxon>
        <taxon>Sulfurimonadaceae</taxon>
        <taxon>Sulfurimonas</taxon>
    </lineage>
</organism>
<dbReference type="EMBL" id="SZPX01000005">
    <property type="protein sequence ID" value="TKI69385.1"/>
    <property type="molecule type" value="Genomic_DNA"/>
</dbReference>